<dbReference type="Gramene" id="PHT73143">
    <property type="protein sequence ID" value="PHT73143"/>
    <property type="gene ID" value="T459_23928"/>
</dbReference>
<evidence type="ECO:0000313" key="4">
    <source>
        <dbReference type="EMBL" id="PHT73143.1"/>
    </source>
</evidence>
<dbReference type="Pfam" id="PF13855">
    <property type="entry name" value="LRR_8"/>
    <property type="match status" value="1"/>
</dbReference>
<comment type="caution">
    <text evidence="4">The sequence shown here is derived from an EMBL/GenBank/DDBJ whole genome shotgun (WGS) entry which is preliminary data.</text>
</comment>
<sequence length="297" mass="33011">MGHLFFFCSLFCFGFLSQSISSSSVHHLCSPTEASALLQFKQPFEISSTSHCDTSHPKTVSWNDKKIPTEISCLSNLVSRDLSISYINGLQLDQRTFETVLQNLTNLKVVSLFGVNISSPIPMNLSFSLRNVDLKVTNLQGVLTKSFFLLPNLERLYLSNNYLLKGVLPKLHPSNTLLELDISYTGISGEVPDSIGTLSSLNRFFIGLFPSPILSLKQLDYLDLTRNSLFGPLPINISMLQKLTELDLSYNSLNGTMPSEVFSLPLLSSLSLRHNRFNGPFPQSLVNITSLVNLELS</sequence>
<feature type="signal peptide" evidence="3">
    <location>
        <begin position="1"/>
        <end position="22"/>
    </location>
</feature>
<keyword evidence="3" id="KW-0732">Signal</keyword>
<dbReference type="InterPro" id="IPR032675">
    <property type="entry name" value="LRR_dom_sf"/>
</dbReference>
<dbReference type="Pfam" id="PF00560">
    <property type="entry name" value="LRR_1"/>
    <property type="match status" value="2"/>
</dbReference>
<dbReference type="STRING" id="4072.A0A2G2YTT7"/>
<evidence type="ECO:0000256" key="2">
    <source>
        <dbReference type="ARBA" id="ARBA00022737"/>
    </source>
</evidence>
<gene>
    <name evidence="4" type="ORF">T459_23928</name>
</gene>
<evidence type="ECO:0000256" key="1">
    <source>
        <dbReference type="ARBA" id="ARBA00022614"/>
    </source>
</evidence>
<evidence type="ECO:0000256" key="3">
    <source>
        <dbReference type="SAM" id="SignalP"/>
    </source>
</evidence>
<dbReference type="PANTHER" id="PTHR48054">
    <property type="entry name" value="RECEPTOR KINASE-LIKE PROTEIN XA21"/>
    <property type="match status" value="1"/>
</dbReference>
<keyword evidence="1" id="KW-0433">Leucine-rich repeat</keyword>
<dbReference type="SUPFAM" id="SSF52058">
    <property type="entry name" value="L domain-like"/>
    <property type="match status" value="1"/>
</dbReference>
<evidence type="ECO:0000313" key="5">
    <source>
        <dbReference type="Proteomes" id="UP000222542"/>
    </source>
</evidence>
<dbReference type="EMBL" id="AYRZ02000009">
    <property type="protein sequence ID" value="PHT73143.1"/>
    <property type="molecule type" value="Genomic_DNA"/>
</dbReference>
<accession>A0A2G2YTT7</accession>
<reference evidence="4 5" key="1">
    <citation type="journal article" date="2014" name="Nat. Genet.">
        <title>Genome sequence of the hot pepper provides insights into the evolution of pungency in Capsicum species.</title>
        <authorList>
            <person name="Kim S."/>
            <person name="Park M."/>
            <person name="Yeom S.I."/>
            <person name="Kim Y.M."/>
            <person name="Lee J.M."/>
            <person name="Lee H.A."/>
            <person name="Seo E."/>
            <person name="Choi J."/>
            <person name="Cheong K."/>
            <person name="Kim K.T."/>
            <person name="Jung K."/>
            <person name="Lee G.W."/>
            <person name="Oh S.K."/>
            <person name="Bae C."/>
            <person name="Kim S.B."/>
            <person name="Lee H.Y."/>
            <person name="Kim S.Y."/>
            <person name="Kim M.S."/>
            <person name="Kang B.C."/>
            <person name="Jo Y.D."/>
            <person name="Yang H.B."/>
            <person name="Jeong H.J."/>
            <person name="Kang W.H."/>
            <person name="Kwon J.K."/>
            <person name="Shin C."/>
            <person name="Lim J.Y."/>
            <person name="Park J.H."/>
            <person name="Huh J.H."/>
            <person name="Kim J.S."/>
            <person name="Kim B.D."/>
            <person name="Cohen O."/>
            <person name="Paran I."/>
            <person name="Suh M.C."/>
            <person name="Lee S.B."/>
            <person name="Kim Y.K."/>
            <person name="Shin Y."/>
            <person name="Noh S.J."/>
            <person name="Park J."/>
            <person name="Seo Y.S."/>
            <person name="Kwon S.Y."/>
            <person name="Kim H.A."/>
            <person name="Park J.M."/>
            <person name="Kim H.J."/>
            <person name="Choi S.B."/>
            <person name="Bosland P.W."/>
            <person name="Reeves G."/>
            <person name="Jo S.H."/>
            <person name="Lee B.W."/>
            <person name="Cho H.T."/>
            <person name="Choi H.S."/>
            <person name="Lee M.S."/>
            <person name="Yu Y."/>
            <person name="Do Choi Y."/>
            <person name="Park B.S."/>
            <person name="van Deynze A."/>
            <person name="Ashrafi H."/>
            <person name="Hill T."/>
            <person name="Kim W.T."/>
            <person name="Pai H.S."/>
            <person name="Ahn H.K."/>
            <person name="Yeam I."/>
            <person name="Giovannoni J.J."/>
            <person name="Rose J.K."/>
            <person name="Sorensen I."/>
            <person name="Lee S.J."/>
            <person name="Kim R.W."/>
            <person name="Choi I.Y."/>
            <person name="Choi B.S."/>
            <person name="Lim J.S."/>
            <person name="Lee Y.H."/>
            <person name="Choi D."/>
        </authorList>
    </citation>
    <scope>NUCLEOTIDE SEQUENCE [LARGE SCALE GENOMIC DNA]</scope>
    <source>
        <strain evidence="5">cv. CM334</strain>
    </source>
</reference>
<organism evidence="4 5">
    <name type="scientific">Capsicum annuum</name>
    <name type="common">Capsicum pepper</name>
    <dbReference type="NCBI Taxonomy" id="4072"/>
    <lineage>
        <taxon>Eukaryota</taxon>
        <taxon>Viridiplantae</taxon>
        <taxon>Streptophyta</taxon>
        <taxon>Embryophyta</taxon>
        <taxon>Tracheophyta</taxon>
        <taxon>Spermatophyta</taxon>
        <taxon>Magnoliopsida</taxon>
        <taxon>eudicotyledons</taxon>
        <taxon>Gunneridae</taxon>
        <taxon>Pentapetalae</taxon>
        <taxon>asterids</taxon>
        <taxon>lamiids</taxon>
        <taxon>Solanales</taxon>
        <taxon>Solanaceae</taxon>
        <taxon>Solanoideae</taxon>
        <taxon>Capsiceae</taxon>
        <taxon>Capsicum</taxon>
    </lineage>
</organism>
<dbReference type="Proteomes" id="UP000222542">
    <property type="component" value="Unassembled WGS sequence"/>
</dbReference>
<dbReference type="InterPro" id="IPR052592">
    <property type="entry name" value="LRR-RLK"/>
</dbReference>
<dbReference type="FunFam" id="3.80.10.10:FF:000383">
    <property type="entry name" value="Leucine-rich repeat receptor protein kinase EMS1"/>
    <property type="match status" value="1"/>
</dbReference>
<dbReference type="AlphaFoldDB" id="A0A2G2YTT7"/>
<dbReference type="InterPro" id="IPR001611">
    <property type="entry name" value="Leu-rich_rpt"/>
</dbReference>
<name>A0A2G2YTT7_CAPAN</name>
<dbReference type="Gene3D" id="3.80.10.10">
    <property type="entry name" value="Ribonuclease Inhibitor"/>
    <property type="match status" value="2"/>
</dbReference>
<feature type="chain" id="PRO_5013955385" evidence="3">
    <location>
        <begin position="23"/>
        <end position="297"/>
    </location>
</feature>
<keyword evidence="2" id="KW-0677">Repeat</keyword>
<proteinExistence type="predicted"/>
<keyword evidence="5" id="KW-1185">Reference proteome</keyword>
<dbReference type="PANTHER" id="PTHR48054:SF93">
    <property type="entry name" value="LEUCINE-RICH REPEAT-CONTAINING, PLANT-TYPE, LEUCINE-RICH REPEAT DOMAIN SUPERFAMILY"/>
    <property type="match status" value="1"/>
</dbReference>
<protein>
    <submittedName>
        <fullName evidence="4">Uncharacterized protein</fullName>
    </submittedName>
</protein>
<reference evidence="4 5" key="2">
    <citation type="journal article" date="2017" name="Genome Biol.">
        <title>New reference genome sequences of hot pepper reveal the massive evolution of plant disease-resistance genes by retroduplication.</title>
        <authorList>
            <person name="Kim S."/>
            <person name="Park J."/>
            <person name="Yeom S.I."/>
            <person name="Kim Y.M."/>
            <person name="Seo E."/>
            <person name="Kim K.T."/>
            <person name="Kim M.S."/>
            <person name="Lee J.M."/>
            <person name="Cheong K."/>
            <person name="Shin H.S."/>
            <person name="Kim S.B."/>
            <person name="Han K."/>
            <person name="Lee J."/>
            <person name="Park M."/>
            <person name="Lee H.A."/>
            <person name="Lee H.Y."/>
            <person name="Lee Y."/>
            <person name="Oh S."/>
            <person name="Lee J.H."/>
            <person name="Choi E."/>
            <person name="Choi E."/>
            <person name="Lee S.E."/>
            <person name="Jeon J."/>
            <person name="Kim H."/>
            <person name="Choi G."/>
            <person name="Song H."/>
            <person name="Lee J."/>
            <person name="Lee S.C."/>
            <person name="Kwon J.K."/>
            <person name="Lee H.Y."/>
            <person name="Koo N."/>
            <person name="Hong Y."/>
            <person name="Kim R.W."/>
            <person name="Kang W.H."/>
            <person name="Huh J.H."/>
            <person name="Kang B.C."/>
            <person name="Yang T.J."/>
            <person name="Lee Y.H."/>
            <person name="Bennetzen J.L."/>
            <person name="Choi D."/>
        </authorList>
    </citation>
    <scope>NUCLEOTIDE SEQUENCE [LARGE SCALE GENOMIC DNA]</scope>
    <source>
        <strain evidence="5">cv. CM334</strain>
    </source>
</reference>